<feature type="compositionally biased region" description="Low complexity" evidence="1">
    <location>
        <begin position="103"/>
        <end position="112"/>
    </location>
</feature>
<feature type="region of interest" description="Disordered" evidence="1">
    <location>
        <begin position="88"/>
        <end position="112"/>
    </location>
</feature>
<organism evidence="2 3">
    <name type="scientific">Massarina eburnea CBS 473.64</name>
    <dbReference type="NCBI Taxonomy" id="1395130"/>
    <lineage>
        <taxon>Eukaryota</taxon>
        <taxon>Fungi</taxon>
        <taxon>Dikarya</taxon>
        <taxon>Ascomycota</taxon>
        <taxon>Pezizomycotina</taxon>
        <taxon>Dothideomycetes</taxon>
        <taxon>Pleosporomycetidae</taxon>
        <taxon>Pleosporales</taxon>
        <taxon>Massarineae</taxon>
        <taxon>Massarinaceae</taxon>
        <taxon>Massarina</taxon>
    </lineage>
</organism>
<dbReference type="Proteomes" id="UP000799753">
    <property type="component" value="Unassembled WGS sequence"/>
</dbReference>
<reference evidence="2" key="1">
    <citation type="journal article" date="2020" name="Stud. Mycol.">
        <title>101 Dothideomycetes genomes: a test case for predicting lifestyles and emergence of pathogens.</title>
        <authorList>
            <person name="Haridas S."/>
            <person name="Albert R."/>
            <person name="Binder M."/>
            <person name="Bloem J."/>
            <person name="Labutti K."/>
            <person name="Salamov A."/>
            <person name="Andreopoulos B."/>
            <person name="Baker S."/>
            <person name="Barry K."/>
            <person name="Bills G."/>
            <person name="Bluhm B."/>
            <person name="Cannon C."/>
            <person name="Castanera R."/>
            <person name="Culley D."/>
            <person name="Daum C."/>
            <person name="Ezra D."/>
            <person name="Gonzalez J."/>
            <person name="Henrissat B."/>
            <person name="Kuo A."/>
            <person name="Liang C."/>
            <person name="Lipzen A."/>
            <person name="Lutzoni F."/>
            <person name="Magnuson J."/>
            <person name="Mondo S."/>
            <person name="Nolan M."/>
            <person name="Ohm R."/>
            <person name="Pangilinan J."/>
            <person name="Park H.-J."/>
            <person name="Ramirez L."/>
            <person name="Alfaro M."/>
            <person name="Sun H."/>
            <person name="Tritt A."/>
            <person name="Yoshinaga Y."/>
            <person name="Zwiers L.-H."/>
            <person name="Turgeon B."/>
            <person name="Goodwin S."/>
            <person name="Spatafora J."/>
            <person name="Crous P."/>
            <person name="Grigoriev I."/>
        </authorList>
    </citation>
    <scope>NUCLEOTIDE SEQUENCE</scope>
    <source>
        <strain evidence="2">CBS 473.64</strain>
    </source>
</reference>
<feature type="region of interest" description="Disordered" evidence="1">
    <location>
        <begin position="1"/>
        <end position="23"/>
    </location>
</feature>
<evidence type="ECO:0000256" key="1">
    <source>
        <dbReference type="SAM" id="MobiDB-lite"/>
    </source>
</evidence>
<keyword evidence="3" id="KW-1185">Reference proteome</keyword>
<dbReference type="EMBL" id="MU006778">
    <property type="protein sequence ID" value="KAF2644634.1"/>
    <property type="molecule type" value="Genomic_DNA"/>
</dbReference>
<proteinExistence type="predicted"/>
<dbReference type="AlphaFoldDB" id="A0A6A6SEI8"/>
<evidence type="ECO:0000313" key="3">
    <source>
        <dbReference type="Proteomes" id="UP000799753"/>
    </source>
</evidence>
<feature type="compositionally biased region" description="Basic residues" evidence="1">
    <location>
        <begin position="88"/>
        <end position="102"/>
    </location>
</feature>
<protein>
    <submittedName>
        <fullName evidence="2">Uncharacterized protein</fullName>
    </submittedName>
</protein>
<name>A0A6A6SEI8_9PLEO</name>
<evidence type="ECO:0000313" key="2">
    <source>
        <dbReference type="EMBL" id="KAF2644634.1"/>
    </source>
</evidence>
<sequence>MPSAVQRSAQGLRRPIRVQRSRGTTVAPNTQLHIPLSLWLWLFDGGLALKPNVFCDMSLLHPVCTRFQNHPCLSRPAHICCKEGKRARAQVRSGRSGRKHGSRSSSPSELLA</sequence>
<accession>A0A6A6SEI8</accession>
<gene>
    <name evidence="2" type="ORF">P280DRAFT_514104</name>
</gene>